<accession>A0A1H0DHY6</accession>
<dbReference type="OrthoDB" id="368476at2"/>
<dbReference type="PANTHER" id="PTHR35936">
    <property type="entry name" value="MEMBRANE-BOUND LYTIC MUREIN TRANSGLYCOSYLASE F"/>
    <property type="match status" value="1"/>
</dbReference>
<evidence type="ECO:0000256" key="1">
    <source>
        <dbReference type="ARBA" id="ARBA00022729"/>
    </source>
</evidence>
<reference evidence="3 4" key="1">
    <citation type="submission" date="2016-10" db="EMBL/GenBank/DDBJ databases">
        <authorList>
            <person name="de Groot N.N."/>
        </authorList>
    </citation>
    <scope>NUCLEOTIDE SEQUENCE [LARGE SCALE GENOMIC DNA]</scope>
    <source>
        <strain evidence="3 4">DSM 15269</strain>
    </source>
</reference>
<proteinExistence type="predicted"/>
<dbReference type="Proteomes" id="UP000199602">
    <property type="component" value="Unassembled WGS sequence"/>
</dbReference>
<protein>
    <submittedName>
        <fullName evidence="3">Amino acid ABC transporter substrate-binding protein, PAAT family</fullName>
    </submittedName>
</protein>
<feature type="domain" description="Solute-binding protein family 3/N-terminal" evidence="2">
    <location>
        <begin position="33"/>
        <end position="280"/>
    </location>
</feature>
<keyword evidence="1" id="KW-0732">Signal</keyword>
<dbReference type="EMBL" id="FNIN01000005">
    <property type="protein sequence ID" value="SDN69631.1"/>
    <property type="molecule type" value="Genomic_DNA"/>
</dbReference>
<dbReference type="Gene3D" id="3.40.190.10">
    <property type="entry name" value="Periplasmic binding protein-like II"/>
    <property type="match status" value="2"/>
</dbReference>
<evidence type="ECO:0000313" key="3">
    <source>
        <dbReference type="EMBL" id="SDN69631.1"/>
    </source>
</evidence>
<gene>
    <name evidence="3" type="ORF">SAMN04488516_10523</name>
</gene>
<dbReference type="InterPro" id="IPR001638">
    <property type="entry name" value="Solute-binding_3/MltF_N"/>
</dbReference>
<sequence length="290" mass="33185">MKKIYFIFCLFFCVFFCRPGLGIEVKDIIQRGELRHLAVPYANFNLGDNTGFCLDLIRAFAKDLGVKYKYVPSSWETILDDLVGRKILFANKQVIIGDVVQIRGDIIATGFTILDWRKEVVLFSEPTFPTQVWLVGKFDSDLKPIKPSGNEEYDIQRTLTLVKGRRVLGKRGTCLDPSLYKLSQKGAICEDFAGNVNDIAGVVLKGDVELAILDVPDVLVALRKWPGQLKVLGPISKRQYMGCAFNKHSIELRNRFNSFLHRIKERGLYLELVKKYFPDAIYYFADFFKF</sequence>
<dbReference type="SMART" id="SM00062">
    <property type="entry name" value="PBPb"/>
    <property type="match status" value="1"/>
</dbReference>
<dbReference type="STRING" id="206665.SAMN04488516_10523"/>
<keyword evidence="4" id="KW-1185">Reference proteome</keyword>
<dbReference type="AlphaFoldDB" id="A0A1H0DHY6"/>
<evidence type="ECO:0000313" key="4">
    <source>
        <dbReference type="Proteomes" id="UP000199602"/>
    </source>
</evidence>
<dbReference type="PANTHER" id="PTHR35936:SF17">
    <property type="entry name" value="ARGININE-BINDING EXTRACELLULAR PROTEIN ARTP"/>
    <property type="match status" value="1"/>
</dbReference>
<dbReference type="RefSeq" id="WP_092064988.1">
    <property type="nucleotide sequence ID" value="NZ_FNIN01000005.1"/>
</dbReference>
<dbReference type="SUPFAM" id="SSF53850">
    <property type="entry name" value="Periplasmic binding protein-like II"/>
    <property type="match status" value="1"/>
</dbReference>
<dbReference type="Pfam" id="PF00497">
    <property type="entry name" value="SBP_bac_3"/>
    <property type="match status" value="1"/>
</dbReference>
<organism evidence="3 4">
    <name type="scientific">Desulfonauticus submarinus</name>
    <dbReference type="NCBI Taxonomy" id="206665"/>
    <lineage>
        <taxon>Bacteria</taxon>
        <taxon>Pseudomonadati</taxon>
        <taxon>Thermodesulfobacteriota</taxon>
        <taxon>Desulfovibrionia</taxon>
        <taxon>Desulfovibrionales</taxon>
        <taxon>Desulfonauticaceae</taxon>
        <taxon>Desulfonauticus</taxon>
    </lineage>
</organism>
<name>A0A1H0DHY6_9BACT</name>
<evidence type="ECO:0000259" key="2">
    <source>
        <dbReference type="SMART" id="SM00062"/>
    </source>
</evidence>